<name>A0AAE0G5H7_9CHLO</name>
<protein>
    <submittedName>
        <fullName evidence="1">Uncharacterized protein</fullName>
    </submittedName>
</protein>
<evidence type="ECO:0000313" key="1">
    <source>
        <dbReference type="EMBL" id="KAK3271959.1"/>
    </source>
</evidence>
<gene>
    <name evidence="1" type="ORF">CYMTET_19721</name>
</gene>
<proteinExistence type="predicted"/>
<accession>A0AAE0G5H7</accession>
<evidence type="ECO:0000313" key="2">
    <source>
        <dbReference type="Proteomes" id="UP001190700"/>
    </source>
</evidence>
<dbReference type="EMBL" id="LGRX02009246">
    <property type="protein sequence ID" value="KAK3271959.1"/>
    <property type="molecule type" value="Genomic_DNA"/>
</dbReference>
<dbReference type="AlphaFoldDB" id="A0AAE0G5H7"/>
<sequence length="194" mass="20795">MDTSSRSRNLYLYRSPDVYLYPEILIPEAKHLSHAHVAAPTVLPDADAGITTGNAEPAQEAEGMAPVLPAPNQAGVDMAHQVMEERVVGSPPEPAKVAPFTRSMYDALDRGSSSTALQMQDTLELLNQLGGRFESEAMPVPGEDHGTTVASDLAGKESVMAAAEGMPTESMGFQVQGELPTFQVLESREDRWGT</sequence>
<dbReference type="Proteomes" id="UP001190700">
    <property type="component" value="Unassembled WGS sequence"/>
</dbReference>
<comment type="caution">
    <text evidence="1">The sequence shown here is derived from an EMBL/GenBank/DDBJ whole genome shotgun (WGS) entry which is preliminary data.</text>
</comment>
<keyword evidence="2" id="KW-1185">Reference proteome</keyword>
<organism evidence="1 2">
    <name type="scientific">Cymbomonas tetramitiformis</name>
    <dbReference type="NCBI Taxonomy" id="36881"/>
    <lineage>
        <taxon>Eukaryota</taxon>
        <taxon>Viridiplantae</taxon>
        <taxon>Chlorophyta</taxon>
        <taxon>Pyramimonadophyceae</taxon>
        <taxon>Pyramimonadales</taxon>
        <taxon>Pyramimonadaceae</taxon>
        <taxon>Cymbomonas</taxon>
    </lineage>
</organism>
<reference evidence="1 2" key="1">
    <citation type="journal article" date="2015" name="Genome Biol. Evol.">
        <title>Comparative Genomics of a Bacterivorous Green Alga Reveals Evolutionary Causalities and Consequences of Phago-Mixotrophic Mode of Nutrition.</title>
        <authorList>
            <person name="Burns J.A."/>
            <person name="Paasch A."/>
            <person name="Narechania A."/>
            <person name="Kim E."/>
        </authorList>
    </citation>
    <scope>NUCLEOTIDE SEQUENCE [LARGE SCALE GENOMIC DNA]</scope>
    <source>
        <strain evidence="1 2">PLY_AMNH</strain>
    </source>
</reference>